<reference evidence="6 7" key="1">
    <citation type="submission" date="2016-10" db="EMBL/GenBank/DDBJ databases">
        <authorList>
            <person name="de Groot N.N."/>
        </authorList>
    </citation>
    <scope>NUCLEOTIDE SEQUENCE [LARGE SCALE GENOMIC DNA]</scope>
    <source>
        <strain evidence="6 7">CPCC 100156</strain>
    </source>
</reference>
<organism evidence="6 7">
    <name type="scientific">Belnapia rosea</name>
    <dbReference type="NCBI Taxonomy" id="938405"/>
    <lineage>
        <taxon>Bacteria</taxon>
        <taxon>Pseudomonadati</taxon>
        <taxon>Pseudomonadota</taxon>
        <taxon>Alphaproteobacteria</taxon>
        <taxon>Acetobacterales</taxon>
        <taxon>Roseomonadaceae</taxon>
        <taxon>Belnapia</taxon>
    </lineage>
</organism>
<comment type="subcellular location">
    <subcellularLocation>
        <location evidence="1">Periplasm</location>
    </subcellularLocation>
</comment>
<dbReference type="Gene3D" id="3.10.105.10">
    <property type="entry name" value="Dipeptide-binding Protein, Domain 3"/>
    <property type="match status" value="1"/>
</dbReference>
<dbReference type="Pfam" id="PF00496">
    <property type="entry name" value="SBP_bac_5"/>
    <property type="match status" value="1"/>
</dbReference>
<dbReference type="PIRSF" id="PIRSF002741">
    <property type="entry name" value="MppA"/>
    <property type="match status" value="1"/>
</dbReference>
<dbReference type="GO" id="GO:1904680">
    <property type="term" value="F:peptide transmembrane transporter activity"/>
    <property type="evidence" value="ECO:0007669"/>
    <property type="project" value="TreeGrafter"/>
</dbReference>
<dbReference type="GO" id="GO:0030288">
    <property type="term" value="C:outer membrane-bounded periplasmic space"/>
    <property type="evidence" value="ECO:0007669"/>
    <property type="project" value="UniProtKB-ARBA"/>
</dbReference>
<dbReference type="InterPro" id="IPR000914">
    <property type="entry name" value="SBP_5_dom"/>
</dbReference>
<dbReference type="GO" id="GO:0043190">
    <property type="term" value="C:ATP-binding cassette (ABC) transporter complex"/>
    <property type="evidence" value="ECO:0007669"/>
    <property type="project" value="InterPro"/>
</dbReference>
<feature type="chain" id="PRO_5011602893" evidence="4">
    <location>
        <begin position="25"/>
        <end position="529"/>
    </location>
</feature>
<dbReference type="Gene3D" id="3.40.190.10">
    <property type="entry name" value="Periplasmic binding protein-like II"/>
    <property type="match status" value="1"/>
</dbReference>
<name>A0A1G6U3A7_9PROT</name>
<proteinExistence type="inferred from homology"/>
<dbReference type="GO" id="GO:0015833">
    <property type="term" value="P:peptide transport"/>
    <property type="evidence" value="ECO:0007669"/>
    <property type="project" value="TreeGrafter"/>
</dbReference>
<evidence type="ECO:0000256" key="2">
    <source>
        <dbReference type="ARBA" id="ARBA00005695"/>
    </source>
</evidence>
<evidence type="ECO:0000259" key="5">
    <source>
        <dbReference type="Pfam" id="PF00496"/>
    </source>
</evidence>
<dbReference type="InterPro" id="IPR039424">
    <property type="entry name" value="SBP_5"/>
</dbReference>
<dbReference type="PANTHER" id="PTHR30290">
    <property type="entry name" value="PERIPLASMIC BINDING COMPONENT OF ABC TRANSPORTER"/>
    <property type="match status" value="1"/>
</dbReference>
<dbReference type="SUPFAM" id="SSF53850">
    <property type="entry name" value="Periplasmic binding protein-like II"/>
    <property type="match status" value="1"/>
</dbReference>
<keyword evidence="3 4" id="KW-0732">Signal</keyword>
<dbReference type="STRING" id="938405.SAMN02927895_00157"/>
<sequence>MLRRTLITGAAATAAASLARPALAQPAGARVLRFVPQSDLTVLDPVFTTAYITRHHSMMVYDQLYGLDSKLRPQPQMVEAHEVVQDGLLWRFRLRPGLLFHDGEPVRGRDCIASIKRWAQRDALGQALMARVEEMAAPDDRSFTIRLKRAFGPMLETLAKVGPSALFIMPERIASQDANTQIRETIGSGPFRFKADERVVGARVVYERNPDYKPREGGAPDWAAGPKQVFFDRVEWTVMPDPATAGAALQSGEVDWWENPPNDLIPVLRRSRDLLQKPGSPLGTIGTGIFNTLHPPFDKPAVRRAVLRAMSQADFMTAAAGTDPSLWKAGAGVFTPGTPLANEAGIAAITAPRDLERSRRELREAGYAGETVVVLSPSDQPALTALGEVGQDLLKQLGMKVDFRVTDWGTLVQRRSSKEPPERGGWSMFHTTWNGIDGINPGVMTYLRANGQSAWFGWPNVPRLEALRLSWFDAPDIAAQQKIAAEIQQVVFDEAPYLPLGQYFASTAWRKTITEPISEIISFWGVKRA</sequence>
<dbReference type="EMBL" id="FMZX01000007">
    <property type="protein sequence ID" value="SDD35818.1"/>
    <property type="molecule type" value="Genomic_DNA"/>
</dbReference>
<feature type="domain" description="Solute-binding protein family 5" evidence="5">
    <location>
        <begin position="73"/>
        <end position="451"/>
    </location>
</feature>
<evidence type="ECO:0000256" key="3">
    <source>
        <dbReference type="ARBA" id="ARBA00022729"/>
    </source>
</evidence>
<dbReference type="InterPro" id="IPR030678">
    <property type="entry name" value="Peptide/Ni-bd"/>
</dbReference>
<evidence type="ECO:0000256" key="4">
    <source>
        <dbReference type="SAM" id="SignalP"/>
    </source>
</evidence>
<dbReference type="Proteomes" id="UP000198925">
    <property type="component" value="Unassembled WGS sequence"/>
</dbReference>
<protein>
    <submittedName>
        <fullName evidence="6">Peptide/nickel transport system substrate-binding protein</fullName>
    </submittedName>
</protein>
<dbReference type="CDD" id="cd08502">
    <property type="entry name" value="PBP2_NikA_DppA_OppA_like_16"/>
    <property type="match status" value="1"/>
</dbReference>
<dbReference type="RefSeq" id="WP_090663652.1">
    <property type="nucleotide sequence ID" value="NZ_FMZX01000007.1"/>
</dbReference>
<accession>A0A1G6U3A7</accession>
<evidence type="ECO:0000313" key="6">
    <source>
        <dbReference type="EMBL" id="SDD35818.1"/>
    </source>
</evidence>
<keyword evidence="7" id="KW-1185">Reference proteome</keyword>
<gene>
    <name evidence="6" type="ORF">SAMN04487779_100733</name>
</gene>
<evidence type="ECO:0000313" key="7">
    <source>
        <dbReference type="Proteomes" id="UP000198925"/>
    </source>
</evidence>
<feature type="signal peptide" evidence="4">
    <location>
        <begin position="1"/>
        <end position="24"/>
    </location>
</feature>
<comment type="similarity">
    <text evidence="2">Belongs to the bacterial solute-binding protein 5 family.</text>
</comment>
<dbReference type="AlphaFoldDB" id="A0A1G6U3A7"/>
<evidence type="ECO:0000256" key="1">
    <source>
        <dbReference type="ARBA" id="ARBA00004418"/>
    </source>
</evidence>
<dbReference type="PANTHER" id="PTHR30290:SF38">
    <property type="entry name" value="D,D-DIPEPTIDE-BINDING PERIPLASMIC PROTEIN DDPA-RELATED"/>
    <property type="match status" value="1"/>
</dbReference>